<organism evidence="1 2">
    <name type="scientific">Trachymyrmex septentrionalis</name>
    <dbReference type="NCBI Taxonomy" id="34720"/>
    <lineage>
        <taxon>Eukaryota</taxon>
        <taxon>Metazoa</taxon>
        <taxon>Ecdysozoa</taxon>
        <taxon>Arthropoda</taxon>
        <taxon>Hexapoda</taxon>
        <taxon>Insecta</taxon>
        <taxon>Pterygota</taxon>
        <taxon>Neoptera</taxon>
        <taxon>Endopterygota</taxon>
        <taxon>Hymenoptera</taxon>
        <taxon>Apocrita</taxon>
        <taxon>Aculeata</taxon>
        <taxon>Formicoidea</taxon>
        <taxon>Formicidae</taxon>
        <taxon>Myrmicinae</taxon>
        <taxon>Trachymyrmex</taxon>
    </lineage>
</organism>
<gene>
    <name evidence="1" type="ORF">ALC56_14955</name>
</gene>
<proteinExistence type="predicted"/>
<feature type="non-terminal residue" evidence="1">
    <location>
        <position position="1"/>
    </location>
</feature>
<dbReference type="EMBL" id="KQ981998">
    <property type="protein sequence ID" value="KYN30711.1"/>
    <property type="molecule type" value="Genomic_DNA"/>
</dbReference>
<name>A0A151JTA0_9HYME</name>
<dbReference type="Proteomes" id="UP000078541">
    <property type="component" value="Unassembled WGS sequence"/>
</dbReference>
<sequence length="100" mass="11607">YTLIEFISDKKKESVDCVPSNWIFFNGKEGTSFLPRPYTIKKCQEFHDVVKAQRNPDSKWSSCAILVKEEVDIDSYEDALQRLDRLKNANYAFTTDCDSD</sequence>
<protein>
    <submittedName>
        <fullName evidence="1">Uncharacterized protein</fullName>
    </submittedName>
</protein>
<reference evidence="1 2" key="1">
    <citation type="submission" date="2016-03" db="EMBL/GenBank/DDBJ databases">
        <title>Trachymyrmex septentrionalis WGS genome.</title>
        <authorList>
            <person name="Nygaard S."/>
            <person name="Hu H."/>
            <person name="Boomsma J."/>
            <person name="Zhang G."/>
        </authorList>
    </citation>
    <scope>NUCLEOTIDE SEQUENCE [LARGE SCALE GENOMIC DNA]</scope>
    <source>
        <strain evidence="1">Tsep2-gDNA-1</strain>
        <tissue evidence="1">Whole body</tissue>
    </source>
</reference>
<dbReference type="AlphaFoldDB" id="A0A151JTA0"/>
<evidence type="ECO:0000313" key="1">
    <source>
        <dbReference type="EMBL" id="KYN30711.1"/>
    </source>
</evidence>
<keyword evidence="2" id="KW-1185">Reference proteome</keyword>
<evidence type="ECO:0000313" key="2">
    <source>
        <dbReference type="Proteomes" id="UP000078541"/>
    </source>
</evidence>
<accession>A0A151JTA0</accession>